<dbReference type="AlphaFoldDB" id="A0AAN8VER9"/>
<organism evidence="2 3">
    <name type="scientific">Dillenia turbinata</name>
    <dbReference type="NCBI Taxonomy" id="194707"/>
    <lineage>
        <taxon>Eukaryota</taxon>
        <taxon>Viridiplantae</taxon>
        <taxon>Streptophyta</taxon>
        <taxon>Embryophyta</taxon>
        <taxon>Tracheophyta</taxon>
        <taxon>Spermatophyta</taxon>
        <taxon>Magnoliopsida</taxon>
        <taxon>eudicotyledons</taxon>
        <taxon>Gunneridae</taxon>
        <taxon>Pentapetalae</taxon>
        <taxon>Dilleniales</taxon>
        <taxon>Dilleniaceae</taxon>
        <taxon>Dillenia</taxon>
    </lineage>
</organism>
<accession>A0AAN8VER9</accession>
<proteinExistence type="predicted"/>
<feature type="region of interest" description="Disordered" evidence="1">
    <location>
        <begin position="30"/>
        <end position="51"/>
    </location>
</feature>
<evidence type="ECO:0000313" key="3">
    <source>
        <dbReference type="Proteomes" id="UP001370490"/>
    </source>
</evidence>
<comment type="caution">
    <text evidence="2">The sequence shown here is derived from an EMBL/GenBank/DDBJ whole genome shotgun (WGS) entry which is preliminary data.</text>
</comment>
<feature type="compositionally biased region" description="Low complexity" evidence="1">
    <location>
        <begin position="137"/>
        <end position="146"/>
    </location>
</feature>
<dbReference type="Proteomes" id="UP001370490">
    <property type="component" value="Unassembled WGS sequence"/>
</dbReference>
<feature type="region of interest" description="Disordered" evidence="1">
    <location>
        <begin position="115"/>
        <end position="159"/>
    </location>
</feature>
<dbReference type="EMBL" id="JBAMMX010000015">
    <property type="protein sequence ID" value="KAK6926157.1"/>
    <property type="molecule type" value="Genomic_DNA"/>
</dbReference>
<sequence>MHFELMRPTFFHNCRSPAYTMLPHLQRPSFNSDGTAQASTSQPQHQHFSVPGVTANSFLPQFAPTTLAAFQIPAASVMNTDKTGDDSNIFSSQLEFQRTILEQQIEVLRKQLDLLPKPKPDEGTEAPKAVSDVKGKSAASSSPSTSDCGRHGEIEEFDS</sequence>
<keyword evidence="3" id="KW-1185">Reference proteome</keyword>
<feature type="compositionally biased region" description="Polar residues" evidence="1">
    <location>
        <begin position="30"/>
        <end position="47"/>
    </location>
</feature>
<reference evidence="2 3" key="1">
    <citation type="submission" date="2023-12" db="EMBL/GenBank/DDBJ databases">
        <title>A high-quality genome assembly for Dillenia turbinata (Dilleniales).</title>
        <authorList>
            <person name="Chanderbali A."/>
        </authorList>
    </citation>
    <scope>NUCLEOTIDE SEQUENCE [LARGE SCALE GENOMIC DNA]</scope>
    <source>
        <strain evidence="2">LSX21</strain>
        <tissue evidence="2">Leaf</tissue>
    </source>
</reference>
<evidence type="ECO:0000313" key="2">
    <source>
        <dbReference type="EMBL" id="KAK6926157.1"/>
    </source>
</evidence>
<protein>
    <submittedName>
        <fullName evidence="2">Uncharacterized protein</fullName>
    </submittedName>
</protein>
<feature type="compositionally biased region" description="Basic and acidic residues" evidence="1">
    <location>
        <begin position="148"/>
        <end position="159"/>
    </location>
</feature>
<evidence type="ECO:0000256" key="1">
    <source>
        <dbReference type="SAM" id="MobiDB-lite"/>
    </source>
</evidence>
<name>A0AAN8VER9_9MAGN</name>
<gene>
    <name evidence="2" type="ORF">RJ641_007876</name>
</gene>